<dbReference type="SUPFAM" id="SSF55874">
    <property type="entry name" value="ATPase domain of HSP90 chaperone/DNA topoisomerase II/histidine kinase"/>
    <property type="match status" value="1"/>
</dbReference>
<dbReference type="PANTHER" id="PTHR24421:SF10">
    <property type="entry name" value="NITRATE_NITRITE SENSOR PROTEIN NARQ"/>
    <property type="match status" value="1"/>
</dbReference>
<keyword evidence="6 11" id="KW-0418">Kinase</keyword>
<dbReference type="SMART" id="SM00387">
    <property type="entry name" value="HATPase_c"/>
    <property type="match status" value="1"/>
</dbReference>
<keyword evidence="9" id="KW-0472">Membrane</keyword>
<feature type="transmembrane region" description="Helical" evidence="9">
    <location>
        <begin position="135"/>
        <end position="156"/>
    </location>
</feature>
<dbReference type="GO" id="GO:0000155">
    <property type="term" value="F:phosphorelay sensor kinase activity"/>
    <property type="evidence" value="ECO:0007669"/>
    <property type="project" value="InterPro"/>
</dbReference>
<dbReference type="AlphaFoldDB" id="A0A1M5VJI0"/>
<dbReference type="GO" id="GO:0016020">
    <property type="term" value="C:membrane"/>
    <property type="evidence" value="ECO:0007669"/>
    <property type="project" value="InterPro"/>
</dbReference>
<keyword evidence="8" id="KW-0902">Two-component regulatory system</keyword>
<protein>
    <recommendedName>
        <fullName evidence="2">histidine kinase</fullName>
        <ecNumber evidence="2">2.7.13.3</ecNumber>
    </recommendedName>
</protein>
<dbReference type="OrthoDB" id="9781904at2"/>
<feature type="transmembrane region" description="Helical" evidence="9">
    <location>
        <begin position="7"/>
        <end position="27"/>
    </location>
</feature>
<dbReference type="RefSeq" id="WP_073197317.1">
    <property type="nucleotide sequence ID" value="NZ_FQXO01000061.1"/>
</dbReference>
<evidence type="ECO:0000256" key="7">
    <source>
        <dbReference type="ARBA" id="ARBA00022840"/>
    </source>
</evidence>
<dbReference type="EC" id="2.7.13.3" evidence="2"/>
<dbReference type="PANTHER" id="PTHR24421">
    <property type="entry name" value="NITRATE/NITRITE SENSOR PROTEIN NARX-RELATED"/>
    <property type="match status" value="1"/>
</dbReference>
<evidence type="ECO:0000256" key="5">
    <source>
        <dbReference type="ARBA" id="ARBA00022741"/>
    </source>
</evidence>
<feature type="transmembrane region" description="Helical" evidence="9">
    <location>
        <begin position="108"/>
        <end position="129"/>
    </location>
</feature>
<evidence type="ECO:0000313" key="11">
    <source>
        <dbReference type="EMBL" id="SHH75073.1"/>
    </source>
</evidence>
<dbReference type="GO" id="GO:0005524">
    <property type="term" value="F:ATP binding"/>
    <property type="evidence" value="ECO:0007669"/>
    <property type="project" value="UniProtKB-KW"/>
</dbReference>
<keyword evidence="4" id="KW-0808">Transferase</keyword>
<proteinExistence type="predicted"/>
<feature type="domain" description="Histidine kinase/HSP90-like ATPase" evidence="10">
    <location>
        <begin position="299"/>
        <end position="385"/>
    </location>
</feature>
<name>A0A1M5VJI0_9FIRM</name>
<dbReference type="Proteomes" id="UP000183967">
    <property type="component" value="Unassembled WGS sequence"/>
</dbReference>
<reference evidence="12" key="1">
    <citation type="submission" date="2016-11" db="EMBL/GenBank/DDBJ databases">
        <authorList>
            <person name="Varghese N."/>
            <person name="Submissions S."/>
        </authorList>
    </citation>
    <scope>NUCLEOTIDE SEQUENCE [LARGE SCALE GENOMIC DNA]</scope>
    <source>
        <strain evidence="12">DSM 13643</strain>
    </source>
</reference>
<feature type="transmembrane region" description="Helical" evidence="9">
    <location>
        <begin position="82"/>
        <end position="101"/>
    </location>
</feature>
<dbReference type="CDD" id="cd16917">
    <property type="entry name" value="HATPase_UhpB-NarQ-NarX-like"/>
    <property type="match status" value="1"/>
</dbReference>
<keyword evidence="5" id="KW-0547">Nucleotide-binding</keyword>
<evidence type="ECO:0000256" key="1">
    <source>
        <dbReference type="ARBA" id="ARBA00000085"/>
    </source>
</evidence>
<dbReference type="GO" id="GO:0046983">
    <property type="term" value="F:protein dimerization activity"/>
    <property type="evidence" value="ECO:0007669"/>
    <property type="project" value="InterPro"/>
</dbReference>
<accession>A0A1M5VJI0</accession>
<sequence>MSDKNFKVFMLIKILVLIPIFYTAIYFENTFSKRFYTIILIFIVYMILGVIRRKLCNKYSTLFMSFFIDILLIFFLEYNSRFLINYFLHSFYIVIILEASLTLKRDRSLIVGIVAVLISLIKSIMLIYYKSNLANISEMAFFALINILTLIVTNFAQYNKEEKEKKELLYKELLKAHKKLKEYSDRVEKLTIIEERNRIARDIHDTLGHKMTALIMQLEMSSYMIDENPEKAKQLIEEAKKQAREGLLSIRKVVETLRINDDISQGIDFIKQMADEFSKKTGTDIKLKIKGNQIKIPSNISTVLYRIIQESLTNAVRHGKATKINIEIVFRENSVNFCIRDNGIGVHNIKEGYGLKGIRERVEHFNGKVKFESRGGFEVKGYLPIS</sequence>
<keyword evidence="7" id="KW-0067">ATP-binding</keyword>
<feature type="transmembrane region" description="Helical" evidence="9">
    <location>
        <begin position="33"/>
        <end position="52"/>
    </location>
</feature>
<keyword evidence="9" id="KW-1133">Transmembrane helix</keyword>
<gene>
    <name evidence="11" type="ORF">SAMN02745135_01953</name>
</gene>
<keyword evidence="3" id="KW-0597">Phosphoprotein</keyword>
<evidence type="ECO:0000256" key="9">
    <source>
        <dbReference type="SAM" id="Phobius"/>
    </source>
</evidence>
<organism evidence="11 12">
    <name type="scientific">Caloranaerobacter azorensis DSM 13643</name>
    <dbReference type="NCBI Taxonomy" id="1121264"/>
    <lineage>
        <taxon>Bacteria</taxon>
        <taxon>Bacillati</taxon>
        <taxon>Bacillota</taxon>
        <taxon>Tissierellia</taxon>
        <taxon>Tissierellales</taxon>
        <taxon>Thermohalobacteraceae</taxon>
        <taxon>Caloranaerobacter</taxon>
    </lineage>
</organism>
<dbReference type="InterPro" id="IPR050482">
    <property type="entry name" value="Sensor_HK_TwoCompSys"/>
</dbReference>
<dbReference type="EMBL" id="FQXO01000061">
    <property type="protein sequence ID" value="SHH75073.1"/>
    <property type="molecule type" value="Genomic_DNA"/>
</dbReference>
<evidence type="ECO:0000256" key="6">
    <source>
        <dbReference type="ARBA" id="ARBA00022777"/>
    </source>
</evidence>
<dbReference type="InterPro" id="IPR011712">
    <property type="entry name" value="Sig_transdc_His_kin_sub3_dim/P"/>
</dbReference>
<evidence type="ECO:0000256" key="4">
    <source>
        <dbReference type="ARBA" id="ARBA00022679"/>
    </source>
</evidence>
<dbReference type="InterPro" id="IPR036890">
    <property type="entry name" value="HATPase_C_sf"/>
</dbReference>
<evidence type="ECO:0000256" key="2">
    <source>
        <dbReference type="ARBA" id="ARBA00012438"/>
    </source>
</evidence>
<dbReference type="Gene3D" id="1.20.5.1930">
    <property type="match status" value="1"/>
</dbReference>
<comment type="catalytic activity">
    <reaction evidence="1">
        <text>ATP + protein L-histidine = ADP + protein N-phospho-L-histidine.</text>
        <dbReference type="EC" id="2.7.13.3"/>
    </reaction>
</comment>
<dbReference type="Gene3D" id="3.30.565.10">
    <property type="entry name" value="Histidine kinase-like ATPase, C-terminal domain"/>
    <property type="match status" value="1"/>
</dbReference>
<dbReference type="InterPro" id="IPR003594">
    <property type="entry name" value="HATPase_dom"/>
</dbReference>
<keyword evidence="9" id="KW-0812">Transmembrane</keyword>
<dbReference type="Pfam" id="PF07730">
    <property type="entry name" value="HisKA_3"/>
    <property type="match status" value="1"/>
</dbReference>
<evidence type="ECO:0000313" key="12">
    <source>
        <dbReference type="Proteomes" id="UP000183967"/>
    </source>
</evidence>
<dbReference type="Pfam" id="PF02518">
    <property type="entry name" value="HATPase_c"/>
    <property type="match status" value="1"/>
</dbReference>
<feature type="transmembrane region" description="Helical" evidence="9">
    <location>
        <begin position="59"/>
        <end position="76"/>
    </location>
</feature>
<evidence type="ECO:0000256" key="3">
    <source>
        <dbReference type="ARBA" id="ARBA00022553"/>
    </source>
</evidence>
<evidence type="ECO:0000259" key="10">
    <source>
        <dbReference type="SMART" id="SM00387"/>
    </source>
</evidence>
<keyword evidence="12" id="KW-1185">Reference proteome</keyword>
<evidence type="ECO:0000256" key="8">
    <source>
        <dbReference type="ARBA" id="ARBA00023012"/>
    </source>
</evidence>